<dbReference type="AlphaFoldDB" id="A0AAD4PSP0"/>
<dbReference type="EMBL" id="JAJTJA010000015">
    <property type="protein sequence ID" value="KAH8689398.1"/>
    <property type="molecule type" value="Genomic_DNA"/>
</dbReference>
<reference evidence="2" key="1">
    <citation type="submission" date="2021-12" db="EMBL/GenBank/DDBJ databases">
        <title>Convergent genome expansion in fungi linked to evolution of root-endophyte symbiosis.</title>
        <authorList>
            <consortium name="DOE Joint Genome Institute"/>
            <person name="Ke Y.-H."/>
            <person name="Bonito G."/>
            <person name="Liao H.-L."/>
            <person name="Looney B."/>
            <person name="Rojas-Flechas A."/>
            <person name="Nash J."/>
            <person name="Hameed K."/>
            <person name="Schadt C."/>
            <person name="Martin F."/>
            <person name="Crous P.W."/>
            <person name="Miettinen O."/>
            <person name="Magnuson J.K."/>
            <person name="Labbe J."/>
            <person name="Jacobson D."/>
            <person name="Doktycz M.J."/>
            <person name="Veneault-Fourrey C."/>
            <person name="Kuo A."/>
            <person name="Mondo S."/>
            <person name="Calhoun S."/>
            <person name="Riley R."/>
            <person name="Ohm R."/>
            <person name="LaButti K."/>
            <person name="Andreopoulos B."/>
            <person name="Pangilinan J."/>
            <person name="Nolan M."/>
            <person name="Tritt A."/>
            <person name="Clum A."/>
            <person name="Lipzen A."/>
            <person name="Daum C."/>
            <person name="Barry K."/>
            <person name="Grigoriev I.V."/>
            <person name="Vilgalys R."/>
        </authorList>
    </citation>
    <scope>NUCLEOTIDE SEQUENCE</scope>
    <source>
        <strain evidence="2">PMI_201</strain>
    </source>
</reference>
<name>A0AAD4PSP0_9EURO</name>
<feature type="compositionally biased region" description="Basic and acidic residues" evidence="1">
    <location>
        <begin position="134"/>
        <end position="150"/>
    </location>
</feature>
<keyword evidence="3" id="KW-1185">Reference proteome</keyword>
<dbReference type="Proteomes" id="UP001201262">
    <property type="component" value="Unassembled WGS sequence"/>
</dbReference>
<feature type="compositionally biased region" description="Basic and acidic residues" evidence="1">
    <location>
        <begin position="187"/>
        <end position="216"/>
    </location>
</feature>
<evidence type="ECO:0000313" key="2">
    <source>
        <dbReference type="EMBL" id="KAH8689398.1"/>
    </source>
</evidence>
<feature type="compositionally biased region" description="Basic residues" evidence="1">
    <location>
        <begin position="1"/>
        <end position="14"/>
    </location>
</feature>
<evidence type="ECO:0000256" key="1">
    <source>
        <dbReference type="SAM" id="MobiDB-lite"/>
    </source>
</evidence>
<evidence type="ECO:0000313" key="3">
    <source>
        <dbReference type="Proteomes" id="UP001201262"/>
    </source>
</evidence>
<accession>A0AAD4PSP0</accession>
<gene>
    <name evidence="2" type="ORF">BGW36DRAFT_433400</name>
</gene>
<dbReference type="GeneID" id="70251556"/>
<comment type="caution">
    <text evidence="2">The sequence shown here is derived from an EMBL/GenBank/DDBJ whole genome shotgun (WGS) entry which is preliminary data.</text>
</comment>
<organism evidence="2 3">
    <name type="scientific">Talaromyces proteolyticus</name>
    <dbReference type="NCBI Taxonomy" id="1131652"/>
    <lineage>
        <taxon>Eukaryota</taxon>
        <taxon>Fungi</taxon>
        <taxon>Dikarya</taxon>
        <taxon>Ascomycota</taxon>
        <taxon>Pezizomycotina</taxon>
        <taxon>Eurotiomycetes</taxon>
        <taxon>Eurotiomycetidae</taxon>
        <taxon>Eurotiales</taxon>
        <taxon>Trichocomaceae</taxon>
        <taxon>Talaromyces</taxon>
        <taxon>Talaromyces sect. Bacilispori</taxon>
    </lineage>
</organism>
<feature type="region of interest" description="Disordered" evidence="1">
    <location>
        <begin position="1"/>
        <end position="449"/>
    </location>
</feature>
<feature type="compositionally biased region" description="Basic and acidic residues" evidence="1">
    <location>
        <begin position="164"/>
        <end position="174"/>
    </location>
</feature>
<feature type="compositionally biased region" description="Low complexity" evidence="1">
    <location>
        <begin position="121"/>
        <end position="131"/>
    </location>
</feature>
<feature type="compositionally biased region" description="Polar residues" evidence="1">
    <location>
        <begin position="47"/>
        <end position="60"/>
    </location>
</feature>
<sequence>MAKKGGKKNNKSKNKGGAASKLPDVKNIVSPAHQEEDKLLYGEGTAQDKTATAVAPTTLNAPAAASGSVASPEQDVSTVPADQLKEQMSEPKPAAELHAKQDERTLPVREKGVAPTTEQPAAAKTEGLAAAKPTESKEEAKKVEEEKAKEQPTAVYSGVSKETLSAEKKQDKSALETGAAGAVAEVTGEKAQKAPAHTDIDATEPEKAKVLGEAESKPVGAVSALDGSKATNKEAVDTPLVAPHVKRTHEDPIFVTQDQSQPPKKPRVDESDTSASQVQPAIPGRYPSPSVAGSTVSGADSGIITGAKDVSKPDAAATGEKTEASKASNDKLGNLTGEKTTGQQEGVSTAKETAPAPAAQAPPSGKHTETPLTSQNAEPRARPVNPAAAMPAQPKPVAKPGQPSQEPQEARLTDKANEDIQPTAAQKEAKKGGFMSWIKRKFKSEKGTA</sequence>
<feature type="compositionally biased region" description="Low complexity" evidence="1">
    <location>
        <begin position="354"/>
        <end position="363"/>
    </location>
</feature>
<feature type="compositionally biased region" description="Basic and acidic residues" evidence="1">
    <location>
        <begin position="408"/>
        <end position="418"/>
    </location>
</feature>
<protein>
    <submittedName>
        <fullName evidence="2">Uncharacterized protein</fullName>
    </submittedName>
</protein>
<proteinExistence type="predicted"/>
<feature type="compositionally biased region" description="Low complexity" evidence="1">
    <location>
        <begin position="176"/>
        <end position="186"/>
    </location>
</feature>
<dbReference type="RefSeq" id="XP_046065752.1">
    <property type="nucleotide sequence ID" value="XM_046221269.1"/>
</dbReference>
<feature type="compositionally biased region" description="Low complexity" evidence="1">
    <location>
        <begin position="61"/>
        <end position="72"/>
    </location>
</feature>
<feature type="compositionally biased region" description="Polar residues" evidence="1">
    <location>
        <begin position="337"/>
        <end position="351"/>
    </location>
</feature>
<feature type="compositionally biased region" description="Basic and acidic residues" evidence="1">
    <location>
        <begin position="83"/>
        <end position="112"/>
    </location>
</feature>